<dbReference type="EMBL" id="BAAATD010000010">
    <property type="protein sequence ID" value="GAA2622079.1"/>
    <property type="molecule type" value="Genomic_DNA"/>
</dbReference>
<evidence type="ECO:0000259" key="1">
    <source>
        <dbReference type="Pfam" id="PF12680"/>
    </source>
</evidence>
<reference evidence="2 3" key="1">
    <citation type="journal article" date="2019" name="Int. J. Syst. Evol. Microbiol.">
        <title>The Global Catalogue of Microorganisms (GCM) 10K type strain sequencing project: providing services to taxonomists for standard genome sequencing and annotation.</title>
        <authorList>
            <consortium name="The Broad Institute Genomics Platform"/>
            <consortium name="The Broad Institute Genome Sequencing Center for Infectious Disease"/>
            <person name="Wu L."/>
            <person name="Ma J."/>
        </authorList>
    </citation>
    <scope>NUCLEOTIDE SEQUENCE [LARGE SCALE GENOMIC DNA]</scope>
    <source>
        <strain evidence="2 3">JCM 6833</strain>
    </source>
</reference>
<dbReference type="Pfam" id="PF12680">
    <property type="entry name" value="SnoaL_2"/>
    <property type="match status" value="1"/>
</dbReference>
<keyword evidence="3" id="KW-1185">Reference proteome</keyword>
<evidence type="ECO:0000313" key="3">
    <source>
        <dbReference type="Proteomes" id="UP001501509"/>
    </source>
</evidence>
<comment type="caution">
    <text evidence="2">The sequence shown here is derived from an EMBL/GenBank/DDBJ whole genome shotgun (WGS) entry which is preliminary data.</text>
</comment>
<dbReference type="InterPro" id="IPR032710">
    <property type="entry name" value="NTF2-like_dom_sf"/>
</dbReference>
<accession>A0ABN3QBM3</accession>
<dbReference type="Gene3D" id="3.10.450.50">
    <property type="match status" value="1"/>
</dbReference>
<dbReference type="SUPFAM" id="SSF54427">
    <property type="entry name" value="NTF2-like"/>
    <property type="match status" value="1"/>
</dbReference>
<dbReference type="Proteomes" id="UP001501509">
    <property type="component" value="Unassembled WGS sequence"/>
</dbReference>
<protein>
    <recommendedName>
        <fullName evidence="1">SnoaL-like domain-containing protein</fullName>
    </recommendedName>
</protein>
<evidence type="ECO:0000313" key="2">
    <source>
        <dbReference type="EMBL" id="GAA2622079.1"/>
    </source>
</evidence>
<organism evidence="2 3">
    <name type="scientific">Actinomadura fulvescens</name>
    <dbReference type="NCBI Taxonomy" id="46160"/>
    <lineage>
        <taxon>Bacteria</taxon>
        <taxon>Bacillati</taxon>
        <taxon>Actinomycetota</taxon>
        <taxon>Actinomycetes</taxon>
        <taxon>Streptosporangiales</taxon>
        <taxon>Thermomonosporaceae</taxon>
        <taxon>Actinomadura</taxon>
    </lineage>
</organism>
<dbReference type="RefSeq" id="WP_344546538.1">
    <property type="nucleotide sequence ID" value="NZ_BAAATD010000010.1"/>
</dbReference>
<dbReference type="InterPro" id="IPR037401">
    <property type="entry name" value="SnoaL-like"/>
</dbReference>
<name>A0ABN3QBM3_9ACTN</name>
<sequence>MEANTELALRYHAAVASGAIGADLAAYLTPDFVHHELPNLFFPDGNLSDLPAVLAAAERGQGKLASQTYRVRNTVACGDTVALEIEWTGTLKSGPTLRAHIATFLDFRDGKICGQRNYDCYEKLPDL</sequence>
<proteinExistence type="predicted"/>
<feature type="domain" description="SnoaL-like" evidence="1">
    <location>
        <begin position="10"/>
        <end position="113"/>
    </location>
</feature>
<gene>
    <name evidence="2" type="ORF">GCM10010411_67640</name>
</gene>